<proteinExistence type="predicted"/>
<keyword evidence="1" id="KW-1133">Transmembrane helix</keyword>
<reference evidence="2 3" key="1">
    <citation type="submission" date="2019-04" db="EMBL/GenBank/DDBJ databases">
        <authorList>
            <person name="Feng G."/>
            <person name="Zhang J."/>
            <person name="Zhu H."/>
        </authorList>
    </citation>
    <scope>NUCLEOTIDE SEQUENCE [LARGE SCALE GENOMIC DNA]</scope>
    <source>
        <strain evidence="2 3">JCM 19491</strain>
    </source>
</reference>
<feature type="transmembrane region" description="Helical" evidence="1">
    <location>
        <begin position="219"/>
        <end position="240"/>
    </location>
</feature>
<keyword evidence="1" id="KW-0472">Membrane</keyword>
<feature type="transmembrane region" description="Helical" evidence="1">
    <location>
        <begin position="189"/>
        <end position="207"/>
    </location>
</feature>
<protein>
    <submittedName>
        <fullName evidence="2">DUF4184 family protein</fullName>
    </submittedName>
</protein>
<evidence type="ECO:0000313" key="2">
    <source>
        <dbReference type="EMBL" id="TGD80383.1"/>
    </source>
</evidence>
<dbReference type="RefSeq" id="WP_135530536.1">
    <property type="nucleotide sequence ID" value="NZ_SRKZ01000003.1"/>
</dbReference>
<dbReference type="AlphaFoldDB" id="A0A4Z0MKU0"/>
<accession>A0A4Z0MKU0</accession>
<dbReference type="Proteomes" id="UP000298284">
    <property type="component" value="Unassembled WGS sequence"/>
</dbReference>
<evidence type="ECO:0000256" key="1">
    <source>
        <dbReference type="SAM" id="Phobius"/>
    </source>
</evidence>
<comment type="caution">
    <text evidence="2">The sequence shown here is derived from an EMBL/GenBank/DDBJ whole genome shotgun (WGS) entry which is preliminary data.</text>
</comment>
<dbReference type="InterPro" id="IPR025238">
    <property type="entry name" value="DUF4184"/>
</dbReference>
<organism evidence="2 3">
    <name type="scientific">Hymenobacter wooponensis</name>
    <dbReference type="NCBI Taxonomy" id="1525360"/>
    <lineage>
        <taxon>Bacteria</taxon>
        <taxon>Pseudomonadati</taxon>
        <taxon>Bacteroidota</taxon>
        <taxon>Cytophagia</taxon>
        <taxon>Cytophagales</taxon>
        <taxon>Hymenobacteraceae</taxon>
        <taxon>Hymenobacter</taxon>
    </lineage>
</organism>
<feature type="transmembrane region" description="Helical" evidence="1">
    <location>
        <begin position="106"/>
        <end position="123"/>
    </location>
</feature>
<dbReference type="OrthoDB" id="8481923at2"/>
<evidence type="ECO:0000313" key="3">
    <source>
        <dbReference type="Proteomes" id="UP000298284"/>
    </source>
</evidence>
<dbReference type="Pfam" id="PF13803">
    <property type="entry name" value="DUF4184"/>
    <property type="match status" value="1"/>
</dbReference>
<keyword evidence="3" id="KW-1185">Reference proteome</keyword>
<keyword evidence="1" id="KW-0812">Transmembrane</keyword>
<feature type="transmembrane region" description="Helical" evidence="1">
    <location>
        <begin position="153"/>
        <end position="173"/>
    </location>
</feature>
<dbReference type="EMBL" id="SRKZ01000003">
    <property type="protein sequence ID" value="TGD80383.1"/>
    <property type="molecule type" value="Genomic_DNA"/>
</dbReference>
<sequence length="252" mass="29360">MPFTFSHPAIVMPLLALPKKWRSATGLIIGSMAPDFEKFIRMSEFDPNSHTWRSIFYFNLPLGLILAFIFHMLVRDPLIVHLPKILRERFSRFIGFDWKAYFKKHYPIVIFSLLLGTVSHLVWDSFTHPEGRGVRYFPFLMQHAFGGLLKMRLYSFLQKLGSVLGALALVYYIQQMRREKIFLVKGNQVKYWALFTITTLGIIGIRLCLEDSVRLENLYHFAILLISGGMTSFILVPRMLKMWEAGKYESNV</sequence>
<feature type="transmembrane region" description="Helical" evidence="1">
    <location>
        <begin position="55"/>
        <end position="74"/>
    </location>
</feature>
<gene>
    <name evidence="2" type="ORF">EU557_11110</name>
</gene>
<name>A0A4Z0MKU0_9BACT</name>